<feature type="compositionally biased region" description="Basic residues" evidence="1">
    <location>
        <begin position="1"/>
        <end position="14"/>
    </location>
</feature>
<protein>
    <submittedName>
        <fullName evidence="3">Suppressor of SWI4 1 homolog</fullName>
    </submittedName>
</protein>
<dbReference type="PANTHER" id="PTHR12661">
    <property type="entry name" value="PETER PAN-RELATED"/>
    <property type="match status" value="1"/>
</dbReference>
<dbReference type="AlphaFoldDB" id="A0A8X6HJS6"/>
<dbReference type="OrthoDB" id="10261452at2759"/>
<dbReference type="SMART" id="SM00879">
    <property type="entry name" value="Brix"/>
    <property type="match status" value="1"/>
</dbReference>
<evidence type="ECO:0000259" key="2">
    <source>
        <dbReference type="PROSITE" id="PS50833"/>
    </source>
</evidence>
<sequence>MGKRKRGRSARNSRKSQVNAEPEDIVKAPHSFVINCGKLGKTANELLLNFRRIMQPFTASKLRVLKSNTLKDFVHNAGPLNVSHIVMFTKSRGMTLRFLKLPHGPTLTFKIQEYSLMRDIISSQKKSIMYEKLFRQHPLLVLNNFSGEGMHFKLMASTFQNMFPSINVNKTQLNSIRRCLLFNYNSTDNTIDLRHYAIKVVPTGMSRAVKKLVQSKVPNLSNYQEIGDFLQTPGNLSESEYELDTPANIVTLPQPISTRGNIVSEKSAVRLYELGPRIKIQLIKIEEGLMDGAVLYHEFKTQEEIKAMTDKIKAEK</sequence>
<organism evidence="3 4">
    <name type="scientific">Trichonephila clavata</name>
    <name type="common">Joro spider</name>
    <name type="synonym">Nephila clavata</name>
    <dbReference type="NCBI Taxonomy" id="2740835"/>
    <lineage>
        <taxon>Eukaryota</taxon>
        <taxon>Metazoa</taxon>
        <taxon>Ecdysozoa</taxon>
        <taxon>Arthropoda</taxon>
        <taxon>Chelicerata</taxon>
        <taxon>Arachnida</taxon>
        <taxon>Araneae</taxon>
        <taxon>Araneomorphae</taxon>
        <taxon>Entelegynae</taxon>
        <taxon>Araneoidea</taxon>
        <taxon>Nephilidae</taxon>
        <taxon>Trichonephila</taxon>
    </lineage>
</organism>
<proteinExistence type="predicted"/>
<dbReference type="PANTHER" id="PTHR12661:SF5">
    <property type="entry name" value="SUPPRESSOR OF SWI4 1 HOMOLOG"/>
    <property type="match status" value="1"/>
</dbReference>
<dbReference type="GO" id="GO:0000027">
    <property type="term" value="P:ribosomal large subunit assembly"/>
    <property type="evidence" value="ECO:0007669"/>
    <property type="project" value="TreeGrafter"/>
</dbReference>
<dbReference type="Pfam" id="PF04427">
    <property type="entry name" value="Brix"/>
    <property type="match status" value="1"/>
</dbReference>
<feature type="domain" description="Brix" evidence="2">
    <location>
        <begin position="29"/>
        <end position="291"/>
    </location>
</feature>
<dbReference type="GO" id="GO:0019843">
    <property type="term" value="F:rRNA binding"/>
    <property type="evidence" value="ECO:0007669"/>
    <property type="project" value="InterPro"/>
</dbReference>
<dbReference type="EMBL" id="BMAO01003455">
    <property type="protein sequence ID" value="GFQ87954.1"/>
    <property type="molecule type" value="Genomic_DNA"/>
</dbReference>
<keyword evidence="4" id="KW-1185">Reference proteome</keyword>
<reference evidence="3" key="1">
    <citation type="submission" date="2020-07" db="EMBL/GenBank/DDBJ databases">
        <title>Multicomponent nature underlies the extraordinary mechanical properties of spider dragline silk.</title>
        <authorList>
            <person name="Kono N."/>
            <person name="Nakamura H."/>
            <person name="Mori M."/>
            <person name="Yoshida Y."/>
            <person name="Ohtoshi R."/>
            <person name="Malay A.D."/>
            <person name="Moran D.A.P."/>
            <person name="Tomita M."/>
            <person name="Numata K."/>
            <person name="Arakawa K."/>
        </authorList>
    </citation>
    <scope>NUCLEOTIDE SEQUENCE</scope>
</reference>
<accession>A0A8X6HJS6</accession>
<evidence type="ECO:0000313" key="3">
    <source>
        <dbReference type="EMBL" id="GFQ87954.1"/>
    </source>
</evidence>
<dbReference type="Proteomes" id="UP000887116">
    <property type="component" value="Unassembled WGS sequence"/>
</dbReference>
<feature type="region of interest" description="Disordered" evidence="1">
    <location>
        <begin position="1"/>
        <end position="22"/>
    </location>
</feature>
<gene>
    <name evidence="3" type="primary">Ppan</name>
    <name evidence="3" type="ORF">TNCT_597581</name>
</gene>
<evidence type="ECO:0000256" key="1">
    <source>
        <dbReference type="SAM" id="MobiDB-lite"/>
    </source>
</evidence>
<dbReference type="GO" id="GO:0030687">
    <property type="term" value="C:preribosome, large subunit precursor"/>
    <property type="evidence" value="ECO:0007669"/>
    <property type="project" value="TreeGrafter"/>
</dbReference>
<dbReference type="Gene3D" id="3.40.50.10480">
    <property type="entry name" value="Probable brix-domain ribosomal biogenesis protein"/>
    <property type="match status" value="1"/>
</dbReference>
<dbReference type="GO" id="GO:0006364">
    <property type="term" value="P:rRNA processing"/>
    <property type="evidence" value="ECO:0007669"/>
    <property type="project" value="InterPro"/>
</dbReference>
<comment type="caution">
    <text evidence="3">The sequence shown here is derived from an EMBL/GenBank/DDBJ whole genome shotgun (WGS) entry which is preliminary data.</text>
</comment>
<dbReference type="PROSITE" id="PS50833">
    <property type="entry name" value="BRIX"/>
    <property type="match status" value="1"/>
</dbReference>
<name>A0A8X6HJS6_TRICU</name>
<evidence type="ECO:0000313" key="4">
    <source>
        <dbReference type="Proteomes" id="UP000887116"/>
    </source>
</evidence>
<dbReference type="InterPro" id="IPR007109">
    <property type="entry name" value="Brix"/>
</dbReference>
<dbReference type="SUPFAM" id="SSF52954">
    <property type="entry name" value="Class II aaRS ABD-related"/>
    <property type="match status" value="1"/>
</dbReference>
<dbReference type="InterPro" id="IPR045112">
    <property type="entry name" value="PPAN-like"/>
</dbReference>